<dbReference type="RefSeq" id="WP_213162056.1">
    <property type="nucleotide sequence ID" value="NZ_CP058214.1"/>
</dbReference>
<reference evidence="2 3" key="1">
    <citation type="submission" date="2020-06" db="EMBL/GenBank/DDBJ databases">
        <title>Genome sequence of 2 isolates from Red Sea Mangroves.</title>
        <authorList>
            <person name="Sefrji F."/>
            <person name="Michoud G."/>
            <person name="Merlino G."/>
            <person name="Daffonchio D."/>
        </authorList>
    </citation>
    <scope>NUCLEOTIDE SEQUENCE [LARGE SCALE GENOMIC DNA]</scope>
    <source>
        <strain evidence="2 3">R1DC25</strain>
    </source>
</reference>
<protein>
    <submittedName>
        <fullName evidence="2">DUF2232 domain-containing protein</fullName>
    </submittedName>
</protein>
<dbReference type="Proteomes" id="UP000593594">
    <property type="component" value="Chromosome"/>
</dbReference>
<evidence type="ECO:0000313" key="3">
    <source>
        <dbReference type="Proteomes" id="UP000593594"/>
    </source>
</evidence>
<dbReference type="KEGG" id="kmn:HW532_19465"/>
<dbReference type="EMBL" id="CP058214">
    <property type="protein sequence ID" value="QPC44687.1"/>
    <property type="molecule type" value="Genomic_DNA"/>
</dbReference>
<keyword evidence="1" id="KW-0472">Membrane</keyword>
<keyword evidence="1" id="KW-1133">Transmembrane helix</keyword>
<feature type="transmembrane region" description="Helical" evidence="1">
    <location>
        <begin position="259"/>
        <end position="278"/>
    </location>
</feature>
<sequence length="336" mass="34428">MRQFLLIGIGAGLAAAALYSTVITYSLVSVLLFYLAPLPLFIAGLGWGAVTAGIGALTGTGALAILADYRIGLLFLLSAGVAPVALSHLALLSRPAAGGETDTDGNDGTGTGAREWYPEGRLVLWAATLAGVLVSFSIFLVGTGAESFYRALREIITEIMKAQPAFQGEITAGSDAEVEAAITLLVHMIPPASAVLWLVATLANLWLATRVLKMSGREPRPWAPFSALDFPPQATIALGLVIVLALLTTGTLALISGIFAAVAITVFAILGLAVVHALTQGSGARPALLAGLYAIVLLFNWIAVIALAGLGLAEAAFGVRNRWAGWTGGAGPGGTT</sequence>
<dbReference type="AlphaFoldDB" id="A0A7S8C7A2"/>
<gene>
    <name evidence="2" type="ORF">HW532_19465</name>
</gene>
<feature type="transmembrane region" description="Helical" evidence="1">
    <location>
        <begin position="194"/>
        <end position="212"/>
    </location>
</feature>
<keyword evidence="1" id="KW-0812">Transmembrane</keyword>
<organism evidence="2 3">
    <name type="scientific">Kaustia mangrovi</name>
    <dbReference type="NCBI Taxonomy" id="2593653"/>
    <lineage>
        <taxon>Bacteria</taxon>
        <taxon>Pseudomonadati</taxon>
        <taxon>Pseudomonadota</taxon>
        <taxon>Alphaproteobacteria</taxon>
        <taxon>Hyphomicrobiales</taxon>
        <taxon>Parvibaculaceae</taxon>
        <taxon>Kaustia</taxon>
    </lineage>
</organism>
<evidence type="ECO:0000256" key="1">
    <source>
        <dbReference type="SAM" id="Phobius"/>
    </source>
</evidence>
<name>A0A7S8C7A2_9HYPH</name>
<feature type="transmembrane region" description="Helical" evidence="1">
    <location>
        <begin position="290"/>
        <end position="313"/>
    </location>
</feature>
<evidence type="ECO:0000313" key="2">
    <source>
        <dbReference type="EMBL" id="QPC44687.1"/>
    </source>
</evidence>
<keyword evidence="3" id="KW-1185">Reference proteome</keyword>
<feature type="transmembrane region" description="Helical" evidence="1">
    <location>
        <begin position="122"/>
        <end position="143"/>
    </location>
</feature>
<feature type="transmembrane region" description="Helical" evidence="1">
    <location>
        <begin position="232"/>
        <end position="252"/>
    </location>
</feature>
<feature type="transmembrane region" description="Helical" evidence="1">
    <location>
        <begin position="73"/>
        <end position="92"/>
    </location>
</feature>
<feature type="transmembrane region" description="Helical" evidence="1">
    <location>
        <begin position="44"/>
        <end position="66"/>
    </location>
</feature>
<accession>A0A7S8C7A2</accession>
<proteinExistence type="predicted"/>
<dbReference type="InterPro" id="IPR018710">
    <property type="entry name" value="DUF2232"/>
</dbReference>
<dbReference type="Pfam" id="PF09991">
    <property type="entry name" value="DUF2232"/>
    <property type="match status" value="1"/>
</dbReference>